<evidence type="ECO:0000256" key="1">
    <source>
        <dbReference type="SAM" id="MobiDB-lite"/>
    </source>
</evidence>
<sequence length="281" mass="30397">MSTIAPLNITLKSTGNARKFGIPTGSTHSVSSPPSAAHANGMNALSPTALKDVTSSAVNTSVTIMQDVKSDGLGHSSEDSYTALESDSEMGLTSPPPIPVKKPRDLPASPAKSPEPLNLTANESPKRKASEIRSVPGSPTKSAANLEDQKLKAKMELKAKARQNLLQPLEAFDLDGMTAQYEEAMMTISKEEANLFNEYTALCQDMQAWSRSRLVEENLRVKRRVSVSVNWIRNKEADLETLRQGLVTVMDSVKKALDGMLAMSMNEAGLGGLDSEVRDYY</sequence>
<proteinExistence type="predicted"/>
<dbReference type="Proteomes" id="UP000033140">
    <property type="component" value="Unassembled WGS sequence"/>
</dbReference>
<comment type="caution">
    <text evidence="2">The sequence shown here is derived from an EMBL/GenBank/DDBJ whole genome shotgun (WGS) entry which is preliminary data.</text>
</comment>
<dbReference type="AlphaFoldDB" id="A0A0E9NNK0"/>
<dbReference type="RefSeq" id="XP_019022224.1">
    <property type="nucleotide sequence ID" value="XM_019171933.1"/>
</dbReference>
<protein>
    <submittedName>
        <fullName evidence="2">Uncharacterized protein</fullName>
    </submittedName>
</protein>
<reference evidence="2 3" key="2">
    <citation type="journal article" date="2014" name="J. Gen. Appl. Microbiol.">
        <title>The early diverging ascomycetous budding yeast Saitoella complicata has three histone deacetylases belonging to the Clr6, Hos2, and Rpd3 lineages.</title>
        <authorList>
            <person name="Nishida H."/>
            <person name="Matsumoto T."/>
            <person name="Kondo S."/>
            <person name="Hamamoto M."/>
            <person name="Yoshikawa H."/>
        </authorList>
    </citation>
    <scope>NUCLEOTIDE SEQUENCE [LARGE SCALE GENOMIC DNA]</scope>
    <source>
        <strain evidence="2 3">NRRL Y-17804</strain>
    </source>
</reference>
<evidence type="ECO:0000313" key="2">
    <source>
        <dbReference type="EMBL" id="GAO51281.1"/>
    </source>
</evidence>
<gene>
    <name evidence="2" type="ORF">G7K_5387-t1</name>
</gene>
<name>A0A0E9NNK0_SAICN</name>
<dbReference type="EMBL" id="BACD03000043">
    <property type="protein sequence ID" value="GAO51281.1"/>
    <property type="molecule type" value="Genomic_DNA"/>
</dbReference>
<feature type="compositionally biased region" description="Basic and acidic residues" evidence="1">
    <location>
        <begin position="69"/>
        <end position="78"/>
    </location>
</feature>
<accession>A0A0E9NNK0</accession>
<feature type="region of interest" description="Disordered" evidence="1">
    <location>
        <begin position="69"/>
        <end position="147"/>
    </location>
</feature>
<reference evidence="2 3" key="1">
    <citation type="journal article" date="2011" name="J. Gen. Appl. Microbiol.">
        <title>Draft genome sequencing of the enigmatic yeast Saitoella complicata.</title>
        <authorList>
            <person name="Nishida H."/>
            <person name="Hamamoto M."/>
            <person name="Sugiyama J."/>
        </authorList>
    </citation>
    <scope>NUCLEOTIDE SEQUENCE [LARGE SCALE GENOMIC DNA]</scope>
    <source>
        <strain evidence="2 3">NRRL Y-17804</strain>
    </source>
</reference>
<evidence type="ECO:0000313" key="3">
    <source>
        <dbReference type="Proteomes" id="UP000033140"/>
    </source>
</evidence>
<organism evidence="2 3">
    <name type="scientific">Saitoella complicata (strain BCRC 22490 / CBS 7301 / JCM 7358 / NBRC 10748 / NRRL Y-17804)</name>
    <dbReference type="NCBI Taxonomy" id="698492"/>
    <lineage>
        <taxon>Eukaryota</taxon>
        <taxon>Fungi</taxon>
        <taxon>Dikarya</taxon>
        <taxon>Ascomycota</taxon>
        <taxon>Taphrinomycotina</taxon>
        <taxon>Taphrinomycotina incertae sedis</taxon>
        <taxon>Saitoella</taxon>
    </lineage>
</organism>
<keyword evidence="3" id="KW-1185">Reference proteome</keyword>
<reference evidence="2 3" key="3">
    <citation type="journal article" date="2015" name="Genome Announc.">
        <title>Draft Genome Sequence of the Archiascomycetous Yeast Saitoella complicata.</title>
        <authorList>
            <person name="Yamauchi K."/>
            <person name="Kondo S."/>
            <person name="Hamamoto M."/>
            <person name="Takahashi Y."/>
            <person name="Ogura Y."/>
            <person name="Hayashi T."/>
            <person name="Nishida H."/>
        </authorList>
    </citation>
    <scope>NUCLEOTIDE SEQUENCE [LARGE SCALE GENOMIC DNA]</scope>
    <source>
        <strain evidence="2 3">NRRL Y-17804</strain>
    </source>
</reference>